<reference evidence="8" key="1">
    <citation type="journal article" date="2016" name="Genome Announc.">
        <title>Genome sequences of three species of Hanseniaspora isolated from spontaneous wine fermentations.</title>
        <authorList>
            <person name="Sternes P.R."/>
            <person name="Lee D."/>
            <person name="Kutyna D.R."/>
            <person name="Borneman A.R."/>
        </authorList>
    </citation>
    <scope>NUCLEOTIDE SEQUENCE [LARGE SCALE GENOMIC DNA]</scope>
    <source>
        <strain evidence="8">AWRI3579</strain>
    </source>
</reference>
<evidence type="ECO:0000256" key="4">
    <source>
        <dbReference type="ARBA" id="ARBA00022989"/>
    </source>
</evidence>
<comment type="similarity">
    <text evidence="2">Belongs to the TMEM14 family.</text>
</comment>
<dbReference type="FunCoup" id="A0A1E5RB20">
    <property type="interactions" value="71"/>
</dbReference>
<dbReference type="PANTHER" id="PTHR12668:SF53">
    <property type="entry name" value="TMEM14 PROTEIN HOMOLOG YJR085C"/>
    <property type="match status" value="1"/>
</dbReference>
<evidence type="ECO:0000256" key="5">
    <source>
        <dbReference type="ARBA" id="ARBA00023136"/>
    </source>
</evidence>
<keyword evidence="5 6" id="KW-0472">Membrane</keyword>
<proteinExistence type="inferred from homology"/>
<protein>
    <recommendedName>
        <fullName evidence="9">TMEM14 protein</fullName>
    </recommendedName>
</protein>
<organism evidence="7 8">
    <name type="scientific">Hanseniaspora osmophila</name>
    <dbReference type="NCBI Taxonomy" id="56408"/>
    <lineage>
        <taxon>Eukaryota</taxon>
        <taxon>Fungi</taxon>
        <taxon>Dikarya</taxon>
        <taxon>Ascomycota</taxon>
        <taxon>Saccharomycotina</taxon>
        <taxon>Saccharomycetes</taxon>
        <taxon>Saccharomycodales</taxon>
        <taxon>Saccharomycodaceae</taxon>
        <taxon>Hanseniaspora</taxon>
    </lineage>
</organism>
<evidence type="ECO:0008006" key="9">
    <source>
        <dbReference type="Google" id="ProtNLM"/>
    </source>
</evidence>
<evidence type="ECO:0000256" key="2">
    <source>
        <dbReference type="ARBA" id="ARBA00007590"/>
    </source>
</evidence>
<feature type="transmembrane region" description="Helical" evidence="6">
    <location>
        <begin position="28"/>
        <end position="46"/>
    </location>
</feature>
<dbReference type="GO" id="GO:0016020">
    <property type="term" value="C:membrane"/>
    <property type="evidence" value="ECO:0007669"/>
    <property type="project" value="UniProtKB-SubCell"/>
</dbReference>
<dbReference type="Proteomes" id="UP000095728">
    <property type="component" value="Unassembled WGS sequence"/>
</dbReference>
<evidence type="ECO:0000256" key="6">
    <source>
        <dbReference type="SAM" id="Phobius"/>
    </source>
</evidence>
<accession>A0A1E5RB20</accession>
<gene>
    <name evidence="7" type="ORF">AWRI3579_g3065</name>
</gene>
<dbReference type="InterPro" id="IPR044890">
    <property type="entry name" value="TMEM14_sf"/>
</dbReference>
<evidence type="ECO:0000256" key="3">
    <source>
        <dbReference type="ARBA" id="ARBA00022692"/>
    </source>
</evidence>
<evidence type="ECO:0000313" key="7">
    <source>
        <dbReference type="EMBL" id="OEJ84095.1"/>
    </source>
</evidence>
<keyword evidence="3 6" id="KW-0812">Transmembrane</keyword>
<dbReference type="InParanoid" id="A0A1E5RB20"/>
<feature type="transmembrane region" description="Helical" evidence="6">
    <location>
        <begin position="81"/>
        <end position="98"/>
    </location>
</feature>
<keyword evidence="4 6" id="KW-1133">Transmembrane helix</keyword>
<comment type="caution">
    <text evidence="7">The sequence shown here is derived from an EMBL/GenBank/DDBJ whole genome shotgun (WGS) entry which is preliminary data.</text>
</comment>
<name>A0A1E5RB20_9ASCO</name>
<comment type="subcellular location">
    <subcellularLocation>
        <location evidence="1">Membrane</location>
    </subcellularLocation>
</comment>
<evidence type="ECO:0000313" key="8">
    <source>
        <dbReference type="Proteomes" id="UP000095728"/>
    </source>
</evidence>
<keyword evidence="8" id="KW-1185">Reference proteome</keyword>
<dbReference type="Gene3D" id="1.10.10.1740">
    <property type="entry name" value="Transmembrane protein 14-like"/>
    <property type="match status" value="1"/>
</dbReference>
<dbReference type="EMBL" id="LPNM01000008">
    <property type="protein sequence ID" value="OEJ84095.1"/>
    <property type="molecule type" value="Genomic_DNA"/>
</dbReference>
<dbReference type="InterPro" id="IPR005349">
    <property type="entry name" value="TMEM14"/>
</dbReference>
<evidence type="ECO:0000256" key="1">
    <source>
        <dbReference type="ARBA" id="ARBA00004370"/>
    </source>
</evidence>
<dbReference type="Pfam" id="PF03647">
    <property type="entry name" value="Tmemb_14"/>
    <property type="match status" value="1"/>
</dbReference>
<dbReference type="OrthoDB" id="5620at2759"/>
<dbReference type="AlphaFoldDB" id="A0A1E5RB20"/>
<dbReference type="PANTHER" id="PTHR12668">
    <property type="entry name" value="TRANSMEMBRANE PROTEIN 14, 15"/>
    <property type="match status" value="1"/>
</dbReference>
<sequence>MEHPSFTLAGLCAVGGTMGFLKKKSVPSLVAGLTFAGIYGYAGYLLKQNADNGIEIALGASALLLATGVKRSLPSRFTKPVPLVLSVLGLAGTSYYGLKYKQFYLD</sequence>